<dbReference type="PROSITE" id="PS50011">
    <property type="entry name" value="PROTEIN_KINASE_DOM"/>
    <property type="match status" value="1"/>
</dbReference>
<dbReference type="PANTHER" id="PTHR24058:SF17">
    <property type="entry name" value="HOMEODOMAIN INTERACTING PROTEIN KINASE, ISOFORM D"/>
    <property type="match status" value="1"/>
</dbReference>
<proteinExistence type="inferred from homology"/>
<dbReference type="SUPFAM" id="SSF56112">
    <property type="entry name" value="Protein kinase-like (PK-like)"/>
    <property type="match status" value="1"/>
</dbReference>
<evidence type="ECO:0000256" key="8">
    <source>
        <dbReference type="SAM" id="MobiDB-lite"/>
    </source>
</evidence>
<dbReference type="GO" id="GO:0005524">
    <property type="term" value="F:ATP binding"/>
    <property type="evidence" value="ECO:0007669"/>
    <property type="project" value="UniProtKB-UniRule"/>
</dbReference>
<evidence type="ECO:0000256" key="6">
    <source>
        <dbReference type="PROSITE-ProRule" id="PRU10141"/>
    </source>
</evidence>
<reference evidence="10" key="1">
    <citation type="journal article" date="2023" name="G3 (Bethesda)">
        <title>A reference genome for the long-term kleptoplast-retaining sea slug Elysia crispata morphotype clarki.</title>
        <authorList>
            <person name="Eastman K.E."/>
            <person name="Pendleton A.L."/>
            <person name="Shaikh M.A."/>
            <person name="Suttiyut T."/>
            <person name="Ogas R."/>
            <person name="Tomko P."/>
            <person name="Gavelis G."/>
            <person name="Widhalm J.R."/>
            <person name="Wisecaver J.H."/>
        </authorList>
    </citation>
    <scope>NUCLEOTIDE SEQUENCE</scope>
    <source>
        <strain evidence="10">ECLA1</strain>
    </source>
</reference>
<feature type="compositionally biased region" description="Low complexity" evidence="8">
    <location>
        <begin position="236"/>
        <end position="247"/>
    </location>
</feature>
<dbReference type="AlphaFoldDB" id="A0AAE0Z5B3"/>
<dbReference type="EMBL" id="JAWDGP010004625">
    <property type="protein sequence ID" value="KAK3762925.1"/>
    <property type="molecule type" value="Genomic_DNA"/>
</dbReference>
<dbReference type="Gene3D" id="1.10.510.10">
    <property type="entry name" value="Transferase(Phosphotransferase) domain 1"/>
    <property type="match status" value="1"/>
</dbReference>
<feature type="compositionally biased region" description="Polar residues" evidence="8">
    <location>
        <begin position="117"/>
        <end position="126"/>
    </location>
</feature>
<evidence type="ECO:0000313" key="11">
    <source>
        <dbReference type="Proteomes" id="UP001283361"/>
    </source>
</evidence>
<name>A0AAE0Z5B3_9GAST</name>
<feature type="domain" description="Protein kinase" evidence="9">
    <location>
        <begin position="290"/>
        <end position="459"/>
    </location>
</feature>
<gene>
    <name evidence="10" type="ORF">RRG08_008142</name>
</gene>
<organism evidence="10 11">
    <name type="scientific">Elysia crispata</name>
    <name type="common">lettuce slug</name>
    <dbReference type="NCBI Taxonomy" id="231223"/>
    <lineage>
        <taxon>Eukaryota</taxon>
        <taxon>Metazoa</taxon>
        <taxon>Spiralia</taxon>
        <taxon>Lophotrochozoa</taxon>
        <taxon>Mollusca</taxon>
        <taxon>Gastropoda</taxon>
        <taxon>Heterobranchia</taxon>
        <taxon>Euthyneura</taxon>
        <taxon>Panpulmonata</taxon>
        <taxon>Sacoglossa</taxon>
        <taxon>Placobranchoidea</taxon>
        <taxon>Plakobranchidae</taxon>
        <taxon>Elysia</taxon>
    </lineage>
</organism>
<keyword evidence="3 6" id="KW-0547">Nucleotide-binding</keyword>
<dbReference type="PROSITE" id="PS00107">
    <property type="entry name" value="PROTEIN_KINASE_ATP"/>
    <property type="match status" value="1"/>
</dbReference>
<comment type="similarity">
    <text evidence="7">Belongs to the protein kinase superfamily.</text>
</comment>
<dbReference type="GO" id="GO:0004674">
    <property type="term" value="F:protein serine/threonine kinase activity"/>
    <property type="evidence" value="ECO:0007669"/>
    <property type="project" value="UniProtKB-KW"/>
</dbReference>
<keyword evidence="11" id="KW-1185">Reference proteome</keyword>
<dbReference type="FunFam" id="3.30.200.20:FF:000022">
    <property type="entry name" value="Homeodomain-interacting protein kinase 2 isoform 1"/>
    <property type="match status" value="1"/>
</dbReference>
<feature type="region of interest" description="Disordered" evidence="8">
    <location>
        <begin position="228"/>
        <end position="259"/>
    </location>
</feature>
<keyword evidence="4" id="KW-0418">Kinase</keyword>
<evidence type="ECO:0000256" key="5">
    <source>
        <dbReference type="ARBA" id="ARBA00022840"/>
    </source>
</evidence>
<dbReference type="Gene3D" id="3.30.200.20">
    <property type="entry name" value="Phosphorylase Kinase, domain 1"/>
    <property type="match status" value="1"/>
</dbReference>
<dbReference type="GO" id="GO:0004713">
    <property type="term" value="F:protein tyrosine kinase activity"/>
    <property type="evidence" value="ECO:0007669"/>
    <property type="project" value="TreeGrafter"/>
</dbReference>
<dbReference type="Proteomes" id="UP001283361">
    <property type="component" value="Unassembled WGS sequence"/>
</dbReference>
<dbReference type="GO" id="GO:0005634">
    <property type="term" value="C:nucleus"/>
    <property type="evidence" value="ECO:0007669"/>
    <property type="project" value="TreeGrafter"/>
</dbReference>
<evidence type="ECO:0000256" key="2">
    <source>
        <dbReference type="ARBA" id="ARBA00022679"/>
    </source>
</evidence>
<comment type="caution">
    <text evidence="10">The sequence shown here is derived from an EMBL/GenBank/DDBJ whole genome shotgun (WGS) entry which is preliminary data.</text>
</comment>
<evidence type="ECO:0000256" key="4">
    <source>
        <dbReference type="ARBA" id="ARBA00022777"/>
    </source>
</evidence>
<protein>
    <recommendedName>
        <fullName evidence="9">Protein kinase domain-containing protein</fullName>
    </recommendedName>
</protein>
<feature type="region of interest" description="Disordered" evidence="8">
    <location>
        <begin position="117"/>
        <end position="146"/>
    </location>
</feature>
<evidence type="ECO:0000256" key="3">
    <source>
        <dbReference type="ARBA" id="ARBA00022741"/>
    </source>
</evidence>
<keyword evidence="5 6" id="KW-0067">ATP-binding</keyword>
<evidence type="ECO:0000259" key="9">
    <source>
        <dbReference type="PROSITE" id="PS50011"/>
    </source>
</evidence>
<dbReference type="InterPro" id="IPR011009">
    <property type="entry name" value="Kinase-like_dom_sf"/>
</dbReference>
<dbReference type="PROSITE" id="PS00108">
    <property type="entry name" value="PROTEIN_KINASE_ST"/>
    <property type="match status" value="1"/>
</dbReference>
<accession>A0AAE0Z5B3</accession>
<dbReference type="GO" id="GO:0005737">
    <property type="term" value="C:cytoplasm"/>
    <property type="evidence" value="ECO:0007669"/>
    <property type="project" value="TreeGrafter"/>
</dbReference>
<feature type="compositionally biased region" description="Polar residues" evidence="8">
    <location>
        <begin position="133"/>
        <end position="142"/>
    </location>
</feature>
<dbReference type="InterPro" id="IPR008271">
    <property type="entry name" value="Ser/Thr_kinase_AS"/>
</dbReference>
<dbReference type="InterPro" id="IPR017441">
    <property type="entry name" value="Protein_kinase_ATP_BS"/>
</dbReference>
<keyword evidence="1 7" id="KW-0723">Serine/threonine-protein kinase</keyword>
<evidence type="ECO:0000313" key="10">
    <source>
        <dbReference type="EMBL" id="KAK3762925.1"/>
    </source>
</evidence>
<dbReference type="InterPro" id="IPR050494">
    <property type="entry name" value="Ser_Thr_dual-spec_kinase"/>
</dbReference>
<dbReference type="PANTHER" id="PTHR24058">
    <property type="entry name" value="DUAL SPECIFICITY PROTEIN KINASE"/>
    <property type="match status" value="1"/>
</dbReference>
<feature type="binding site" evidence="6">
    <location>
        <position position="319"/>
    </location>
    <ligand>
        <name>ATP</name>
        <dbReference type="ChEBI" id="CHEBI:30616"/>
    </ligand>
</feature>
<dbReference type="SMART" id="SM00220">
    <property type="entry name" value="S_TKc"/>
    <property type="match status" value="1"/>
</dbReference>
<sequence>MQDTLQSYAKLSAFNNIKKLKVQSLPPEQHVVSSHRVASPFLTSQSQTTRGAKIFSSQNALNNLTSFSNFSHQSSQEDYEALLSQIAASSRHAFNVGSSPHQAAVTLVSSRGSIVSNSAQKGHNSQPPHPNLLQHNHLSNSRGVKRKNPDELCTILLGTTKPIPVLPSSISCSSQLHKSHYSNGNNTLASTNRHRAVAVVASNTNSGARLRTHQHPANPMQLTEVHAISSEDESSTAATTATTAAATNTSHHKSNKAGGAAAAVNASSANSEGDYQLVQHEVLYSQTAAYEVLEFLGRGTFGQVCKCWKHHSNEIYAIKILKNHPSYARQGQIEVGILSRLAQESADDYNFVRAYECFQHKNHTCLVFEMLEQNLYDFLKQNKFQPLPLKYIRPITYQVLHALGKLKELGLIHADLKPENIMLVDPVRFPYRVKVIDFGSASHVSKAVCSTYLQSRYYR</sequence>
<evidence type="ECO:0000256" key="7">
    <source>
        <dbReference type="RuleBase" id="RU000304"/>
    </source>
</evidence>
<evidence type="ECO:0000256" key="1">
    <source>
        <dbReference type="ARBA" id="ARBA00022527"/>
    </source>
</evidence>
<keyword evidence="2" id="KW-0808">Transferase</keyword>
<dbReference type="Pfam" id="PF00069">
    <property type="entry name" value="Pkinase"/>
    <property type="match status" value="1"/>
</dbReference>
<dbReference type="InterPro" id="IPR000719">
    <property type="entry name" value="Prot_kinase_dom"/>
</dbReference>